<protein>
    <recommendedName>
        <fullName evidence="3">RING-type domain-containing protein</fullName>
    </recommendedName>
</protein>
<keyword evidence="1" id="KW-0862">Zinc</keyword>
<keyword evidence="1" id="KW-0479">Metal-binding</keyword>
<dbReference type="InterPro" id="IPR001841">
    <property type="entry name" value="Znf_RING"/>
</dbReference>
<keyword evidence="2" id="KW-0472">Membrane</keyword>
<sequence length="249" mass="27898">MNEDQEIALFMATMATFGCVVLLCLCCMESRRGNNSHPTQPPRRFHELIQDIKPTINYKPPAPPPIPVVNFNSHNFKNVVECVVCLSNLVDGDKARVMPTCKHCFHVDCIDKWLKCNSICPVCRINVVGRLALNDGSIFQSLPIRPNQKLETANNELADGDKARVLPTCNHWFHAHCIDLWFQSHSTCPVCRNIVGLAENHYSGFEPDESPTNSLPTTNTAVIEDSDETNEVQPDQICSRCVADILIRV</sequence>
<dbReference type="Pfam" id="PF13639">
    <property type="entry name" value="zf-RING_2"/>
    <property type="match status" value="2"/>
</dbReference>
<dbReference type="EMBL" id="JAGKQM010000005">
    <property type="protein sequence ID" value="KAH0927260.1"/>
    <property type="molecule type" value="Genomic_DNA"/>
</dbReference>
<reference evidence="4 5" key="1">
    <citation type="submission" date="2021-05" db="EMBL/GenBank/DDBJ databases">
        <title>Genome Assembly of Synthetic Allotetraploid Brassica napus Reveals Homoeologous Exchanges between Subgenomes.</title>
        <authorList>
            <person name="Davis J.T."/>
        </authorList>
    </citation>
    <scope>NUCLEOTIDE SEQUENCE [LARGE SCALE GENOMIC DNA]</scope>
    <source>
        <strain evidence="5">cv. Da-Ae</strain>
        <tissue evidence="4">Seedling</tissue>
    </source>
</reference>
<evidence type="ECO:0000313" key="5">
    <source>
        <dbReference type="Proteomes" id="UP000824890"/>
    </source>
</evidence>
<keyword evidence="1" id="KW-0863">Zinc-finger</keyword>
<feature type="domain" description="RING-type" evidence="3">
    <location>
        <begin position="82"/>
        <end position="124"/>
    </location>
</feature>
<comment type="caution">
    <text evidence="4">The sequence shown here is derived from an EMBL/GenBank/DDBJ whole genome shotgun (WGS) entry which is preliminary data.</text>
</comment>
<dbReference type="Gene3D" id="3.30.40.10">
    <property type="entry name" value="Zinc/RING finger domain, C3HC4 (zinc finger)"/>
    <property type="match status" value="2"/>
</dbReference>
<gene>
    <name evidence="4" type="ORF">HID58_019516</name>
</gene>
<dbReference type="PANTHER" id="PTHR45676">
    <property type="entry name" value="RING-H2 FINGER PROTEIN ATL51-RELATED"/>
    <property type="match status" value="1"/>
</dbReference>
<name>A0ABQ8DCY8_BRANA</name>
<accession>A0ABQ8DCY8</accession>
<keyword evidence="5" id="KW-1185">Reference proteome</keyword>
<dbReference type="SUPFAM" id="SSF57850">
    <property type="entry name" value="RING/U-box"/>
    <property type="match status" value="2"/>
</dbReference>
<dbReference type="InterPro" id="IPR013083">
    <property type="entry name" value="Znf_RING/FYVE/PHD"/>
</dbReference>
<dbReference type="SMART" id="SM00184">
    <property type="entry name" value="RING"/>
    <property type="match status" value="2"/>
</dbReference>
<dbReference type="Proteomes" id="UP000824890">
    <property type="component" value="Unassembled WGS sequence"/>
</dbReference>
<evidence type="ECO:0000313" key="4">
    <source>
        <dbReference type="EMBL" id="KAH0927260.1"/>
    </source>
</evidence>
<keyword evidence="2" id="KW-0812">Transmembrane</keyword>
<evidence type="ECO:0000256" key="2">
    <source>
        <dbReference type="SAM" id="Phobius"/>
    </source>
</evidence>
<proteinExistence type="predicted"/>
<dbReference type="PANTHER" id="PTHR45676:SF184">
    <property type="entry name" value="GENOME ASSEMBLY, CHROMOSOME: A02"/>
    <property type="match status" value="1"/>
</dbReference>
<keyword evidence="2" id="KW-1133">Transmembrane helix</keyword>
<dbReference type="PROSITE" id="PS50089">
    <property type="entry name" value="ZF_RING_2"/>
    <property type="match status" value="2"/>
</dbReference>
<feature type="transmembrane region" description="Helical" evidence="2">
    <location>
        <begin position="6"/>
        <end position="28"/>
    </location>
</feature>
<evidence type="ECO:0000256" key="1">
    <source>
        <dbReference type="PROSITE-ProRule" id="PRU00175"/>
    </source>
</evidence>
<evidence type="ECO:0000259" key="3">
    <source>
        <dbReference type="PROSITE" id="PS50089"/>
    </source>
</evidence>
<organism evidence="4 5">
    <name type="scientific">Brassica napus</name>
    <name type="common">Rape</name>
    <dbReference type="NCBI Taxonomy" id="3708"/>
    <lineage>
        <taxon>Eukaryota</taxon>
        <taxon>Viridiplantae</taxon>
        <taxon>Streptophyta</taxon>
        <taxon>Embryophyta</taxon>
        <taxon>Tracheophyta</taxon>
        <taxon>Spermatophyta</taxon>
        <taxon>Magnoliopsida</taxon>
        <taxon>eudicotyledons</taxon>
        <taxon>Gunneridae</taxon>
        <taxon>Pentapetalae</taxon>
        <taxon>rosids</taxon>
        <taxon>malvids</taxon>
        <taxon>Brassicales</taxon>
        <taxon>Brassicaceae</taxon>
        <taxon>Brassiceae</taxon>
        <taxon>Brassica</taxon>
    </lineage>
</organism>
<feature type="domain" description="RING-type" evidence="3">
    <location>
        <begin position="120"/>
        <end position="192"/>
    </location>
</feature>